<organism evidence="2 3">
    <name type="scientific">Rheinheimera salexigens</name>
    <dbReference type="NCBI Taxonomy" id="1628148"/>
    <lineage>
        <taxon>Bacteria</taxon>
        <taxon>Pseudomonadati</taxon>
        <taxon>Pseudomonadota</taxon>
        <taxon>Gammaproteobacteria</taxon>
        <taxon>Chromatiales</taxon>
        <taxon>Chromatiaceae</taxon>
        <taxon>Rheinheimera</taxon>
    </lineage>
</organism>
<feature type="chain" id="PRO_5009200443" description="Lipoprotein" evidence="1">
    <location>
        <begin position="19"/>
        <end position="184"/>
    </location>
</feature>
<reference evidence="3" key="1">
    <citation type="submission" date="2016-09" db="EMBL/GenBank/DDBJ databases">
        <authorList>
            <person name="Wan X."/>
            <person name="Hou S."/>
        </authorList>
    </citation>
    <scope>NUCLEOTIDE SEQUENCE [LARGE SCALE GENOMIC DNA]</scope>
    <source>
        <strain evidence="3">KH87</strain>
    </source>
</reference>
<dbReference type="PROSITE" id="PS51257">
    <property type="entry name" value="PROKAR_LIPOPROTEIN"/>
    <property type="match status" value="1"/>
</dbReference>
<dbReference type="Proteomes" id="UP000242258">
    <property type="component" value="Unassembled WGS sequence"/>
</dbReference>
<protein>
    <recommendedName>
        <fullName evidence="4">Lipoprotein</fullName>
    </recommendedName>
</protein>
<dbReference type="OrthoDB" id="5765231at2"/>
<feature type="signal peptide" evidence="1">
    <location>
        <begin position="1"/>
        <end position="18"/>
    </location>
</feature>
<comment type="caution">
    <text evidence="2">The sequence shown here is derived from an EMBL/GenBank/DDBJ whole genome shotgun (WGS) entry which is preliminary data.</text>
</comment>
<gene>
    <name evidence="2" type="ORF">BI198_05380</name>
</gene>
<dbReference type="AlphaFoldDB" id="A0A1E7Q4J9"/>
<evidence type="ECO:0000313" key="2">
    <source>
        <dbReference type="EMBL" id="OEY69066.1"/>
    </source>
</evidence>
<evidence type="ECO:0008006" key="4">
    <source>
        <dbReference type="Google" id="ProtNLM"/>
    </source>
</evidence>
<sequence>MRYLLVLALLLVSSCSNNPTRFILAPQAFAAPSQLLSQSQFSLIVLDNRAMPYTLRVMKDGKSYQLKTSNNLVAHLQNTVAQTLTQQGAALDSNSTNQVKIQIAQLQALVQQNTLDHTVTNQVALTVNVKTAAGEFNKTYSGDGNTTGPFKMDVAVVERDLRELTEKVLNQLLQDNSWQEFLRS</sequence>
<dbReference type="EMBL" id="MKEK01000001">
    <property type="protein sequence ID" value="OEY69066.1"/>
    <property type="molecule type" value="Genomic_DNA"/>
</dbReference>
<dbReference type="InterPro" id="IPR005619">
    <property type="entry name" value="Uncharacterised_YajG"/>
</dbReference>
<accession>A0A1E7Q4J9</accession>
<proteinExistence type="predicted"/>
<dbReference type="RefSeq" id="WP_070048632.1">
    <property type="nucleotide sequence ID" value="NZ_CBCSDO010000003.1"/>
</dbReference>
<dbReference type="Pfam" id="PF03923">
    <property type="entry name" value="Lipoprotein_16"/>
    <property type="match status" value="1"/>
</dbReference>
<keyword evidence="1" id="KW-0732">Signal</keyword>
<dbReference type="STRING" id="1628148.BI198_05380"/>
<keyword evidence="3" id="KW-1185">Reference proteome</keyword>
<name>A0A1E7Q4J9_9GAMM</name>
<evidence type="ECO:0000256" key="1">
    <source>
        <dbReference type="SAM" id="SignalP"/>
    </source>
</evidence>
<evidence type="ECO:0000313" key="3">
    <source>
        <dbReference type="Proteomes" id="UP000242258"/>
    </source>
</evidence>